<feature type="transmembrane region" description="Helical" evidence="5">
    <location>
        <begin position="209"/>
        <end position="238"/>
    </location>
</feature>
<evidence type="ECO:0000256" key="3">
    <source>
        <dbReference type="ARBA" id="ARBA00022989"/>
    </source>
</evidence>
<feature type="transmembrane region" description="Helical" evidence="5">
    <location>
        <begin position="316"/>
        <end position="340"/>
    </location>
</feature>
<feature type="transmembrane region" description="Helical" evidence="5">
    <location>
        <begin position="294"/>
        <end position="310"/>
    </location>
</feature>
<dbReference type="PANTHER" id="PTHR11706:SF2">
    <property type="entry name" value="TRANSPORTER PROTEIN"/>
    <property type="match status" value="1"/>
</dbReference>
<evidence type="ECO:0000256" key="1">
    <source>
        <dbReference type="ARBA" id="ARBA00004141"/>
    </source>
</evidence>
<dbReference type="PATRIC" id="fig|1121362.3.peg.924"/>
<feature type="transmembrane region" description="Helical" evidence="5">
    <location>
        <begin position="168"/>
        <end position="188"/>
    </location>
</feature>
<evidence type="ECO:0000256" key="5">
    <source>
        <dbReference type="SAM" id="Phobius"/>
    </source>
</evidence>
<keyword evidence="2 5" id="KW-0812">Transmembrane</keyword>
<dbReference type="GO" id="GO:0034755">
    <property type="term" value="P:iron ion transmembrane transport"/>
    <property type="evidence" value="ECO:0007669"/>
    <property type="project" value="TreeGrafter"/>
</dbReference>
<dbReference type="HOGENOM" id="CLU_055818_0_0_11"/>
<protein>
    <recommendedName>
        <fullName evidence="8">Divalent metal cation transporter</fullName>
    </recommendedName>
</protein>
<sequence length="383" mass="40340">MFLMATSAIGPGFLTQTSVFTAQMGAAFAFAILISILVDIAIQLNVWRVLAVSGLRANELGNTVLPYLGWVMAAFVFVGGLVFNIGNIAGTGLGINAMLGLDPKIGGAVSALIAIFVFLSRRAGLALDRIVVGLGAIMILLMLYVAVVSAPPVGEALRNTVAPENVDFLVITTLIGGTVGGYITFAGAHRMIDSGITGRESVREITRGSVLGIIVTGVMRVLLFLAVLGVVATGVALSQDNTAADAFYHAAGEVGLRVFGVVLWAAGLTSVIGASYTSVTFVTTQTTPDRTRSVITVVFIAVCAVAYLLLETAPQTLLIFAGAFNGLILPVGFAVVLWVAWRRRDLLDGYRYPVWLLVLGVLVWLLTIYLGWNSLTGISSLWS</sequence>
<evidence type="ECO:0000313" key="6">
    <source>
        <dbReference type="EMBL" id="AGF71929.1"/>
    </source>
</evidence>
<feature type="transmembrane region" description="Helical" evidence="5">
    <location>
        <begin position="63"/>
        <end position="85"/>
    </location>
</feature>
<dbReference type="InterPro" id="IPR001046">
    <property type="entry name" value="NRAMP_fam"/>
</dbReference>
<feature type="transmembrane region" description="Helical" evidence="5">
    <location>
        <begin position="105"/>
        <end position="123"/>
    </location>
</feature>
<feature type="transmembrane region" description="Helical" evidence="5">
    <location>
        <begin position="20"/>
        <end position="42"/>
    </location>
</feature>
<reference evidence="6 7" key="1">
    <citation type="journal article" date="2012" name="Stand. Genomic Sci.">
        <title>Genome sequence of the halotolerant bacterium Corynebacterium halotolerans type strain YIM 70093(T) (= DSM 44683(T)).</title>
        <authorList>
            <person name="Ruckert C."/>
            <person name="Albersmeier A."/>
            <person name="Al-Dilaimi A."/>
            <person name="Niehaus K."/>
            <person name="Szczepanowski R."/>
            <person name="Kalinowski J."/>
        </authorList>
    </citation>
    <scope>NUCLEOTIDE SEQUENCE [LARGE SCALE GENOMIC DNA]</scope>
    <source>
        <strain evidence="6">YIM 70093</strain>
    </source>
</reference>
<dbReference type="STRING" id="1121362.A605_04600"/>
<feature type="transmembrane region" description="Helical" evidence="5">
    <location>
        <begin position="130"/>
        <end position="148"/>
    </location>
</feature>
<evidence type="ECO:0000256" key="4">
    <source>
        <dbReference type="ARBA" id="ARBA00023136"/>
    </source>
</evidence>
<dbReference type="GO" id="GO:0005886">
    <property type="term" value="C:plasma membrane"/>
    <property type="evidence" value="ECO:0007669"/>
    <property type="project" value="TreeGrafter"/>
</dbReference>
<organism evidence="6 7">
    <name type="scientific">Corynebacterium halotolerans YIM 70093 = DSM 44683</name>
    <dbReference type="NCBI Taxonomy" id="1121362"/>
    <lineage>
        <taxon>Bacteria</taxon>
        <taxon>Bacillati</taxon>
        <taxon>Actinomycetota</taxon>
        <taxon>Actinomycetes</taxon>
        <taxon>Mycobacteriales</taxon>
        <taxon>Corynebacteriaceae</taxon>
        <taxon>Corynebacterium</taxon>
    </lineage>
</organism>
<gene>
    <name evidence="6" type="ORF">A605_04600</name>
</gene>
<keyword evidence="3 5" id="KW-1133">Transmembrane helix</keyword>
<dbReference type="GO" id="GO:0005384">
    <property type="term" value="F:manganese ion transmembrane transporter activity"/>
    <property type="evidence" value="ECO:0007669"/>
    <property type="project" value="TreeGrafter"/>
</dbReference>
<dbReference type="Pfam" id="PF01566">
    <property type="entry name" value="Nramp"/>
    <property type="match status" value="1"/>
</dbReference>
<comment type="subcellular location">
    <subcellularLocation>
        <location evidence="1">Membrane</location>
        <topology evidence="1">Multi-pass membrane protein</topology>
    </subcellularLocation>
</comment>
<accession>M1MW22</accession>
<keyword evidence="7" id="KW-1185">Reference proteome</keyword>
<dbReference type="GO" id="GO:0015086">
    <property type="term" value="F:cadmium ion transmembrane transporter activity"/>
    <property type="evidence" value="ECO:0007669"/>
    <property type="project" value="TreeGrafter"/>
</dbReference>
<keyword evidence="4 5" id="KW-0472">Membrane</keyword>
<feature type="transmembrane region" description="Helical" evidence="5">
    <location>
        <begin position="258"/>
        <end position="282"/>
    </location>
</feature>
<evidence type="ECO:0000313" key="7">
    <source>
        <dbReference type="Proteomes" id="UP000011723"/>
    </source>
</evidence>
<evidence type="ECO:0000256" key="2">
    <source>
        <dbReference type="ARBA" id="ARBA00022692"/>
    </source>
</evidence>
<dbReference type="Proteomes" id="UP000011723">
    <property type="component" value="Chromosome"/>
</dbReference>
<feature type="transmembrane region" description="Helical" evidence="5">
    <location>
        <begin position="352"/>
        <end position="372"/>
    </location>
</feature>
<dbReference type="PANTHER" id="PTHR11706">
    <property type="entry name" value="SOLUTE CARRIER PROTEIN FAMILY 11 MEMBER"/>
    <property type="match status" value="1"/>
</dbReference>
<dbReference type="AlphaFoldDB" id="M1MW22"/>
<proteinExistence type="predicted"/>
<name>M1MW22_9CORY</name>
<dbReference type="RefSeq" id="WP_015400348.1">
    <property type="nucleotide sequence ID" value="NC_020302.1"/>
</dbReference>
<dbReference type="KEGG" id="chn:A605_04600"/>
<dbReference type="EMBL" id="CP003697">
    <property type="protein sequence ID" value="AGF71929.1"/>
    <property type="molecule type" value="Genomic_DNA"/>
</dbReference>
<dbReference type="eggNOG" id="COG1914">
    <property type="taxonomic scope" value="Bacteria"/>
</dbReference>
<evidence type="ECO:0008006" key="8">
    <source>
        <dbReference type="Google" id="ProtNLM"/>
    </source>
</evidence>